<accession>A0A0M4G9T4</accession>
<dbReference type="Gene3D" id="1.20.5.1930">
    <property type="match status" value="1"/>
</dbReference>
<dbReference type="PANTHER" id="PTHR24421">
    <property type="entry name" value="NITRATE/NITRITE SENSOR PROTEIN NARX-RELATED"/>
    <property type="match status" value="1"/>
</dbReference>
<dbReference type="CDD" id="cd16917">
    <property type="entry name" value="HATPase_UhpB-NarQ-NarX-like"/>
    <property type="match status" value="1"/>
</dbReference>
<sequence>MRVNLNKVAYIAIFLSIAFMIYMITVHINPIQSGMKVTETNEGYLKVIDIEPRSLAAGLHVKIGDIITEVNEEHPNGKLSIVDENLQSFMIKRGNETIHFQLGYSLISSENLFMLVIPFLFYFLCLYCIYFILKSNKNLNLPSAFILILFLLVTSVSYMGGVATARGDIFSKSLTFLTFLEVPVLYFHFIYQYFKETGKKFFNSKILFLLYPIGLIVSLIDYFREFFHISYDLSKNIILISFLVILIISFSFILYGLIKYKFSEQAYLLRILFLNNCIAFTPFILLYVLPFVFYGDFIFSAVYLVPFLLLIPFSLVYQFVATKIYNIEFLLGRFKYYGFLSILPTILLAIVFTFLSGEASTGFTTIKYIVFTYLIILAVFYLKEILDFRFRLKRFSEKFNYQDSIYKFTQLIRSATSLNQVLTELKNTILDVLIVSKALVLEVKTDGSIKRLSEEKDQKREWEPYTAEIINVTEGIGKIVEIDKGFVLKIGERGERSFVILCLSVLNTPKLTRDEISWLETLSFYTSVSLENFIKIEELMDHLEEVKKEGSNPAWLKNLMFAIEEKQRSHLARDLHDSVLQDLISLKRQCEVLLDGNKEDRDRVNSQIQNIDKKMTDVIQTTRETLQELRPQLLYDLGLVKGLKKLISQYKESTSIDVRLNSERFNASLDLDSQLNIYRIIQELLTNTAKHSQATYVLIMLVCIKDKIVLHYEDNGVGYDKKNLNAQESGSMGLSGIQERVRALNGDLQIETDVGRGFKAVMNLYL</sequence>
<dbReference type="STRING" id="1441095.AM592_11925"/>
<evidence type="ECO:0000313" key="11">
    <source>
        <dbReference type="Proteomes" id="UP000067625"/>
    </source>
</evidence>
<keyword evidence="11" id="KW-1185">Reference proteome</keyword>
<keyword evidence="5 10" id="KW-0418">Kinase</keyword>
<evidence type="ECO:0000256" key="4">
    <source>
        <dbReference type="ARBA" id="ARBA00022741"/>
    </source>
</evidence>
<evidence type="ECO:0000256" key="3">
    <source>
        <dbReference type="ARBA" id="ARBA00022679"/>
    </source>
</evidence>
<dbReference type="Gene3D" id="3.30.565.10">
    <property type="entry name" value="Histidine kinase-like ATPase, C-terminal domain"/>
    <property type="match status" value="1"/>
</dbReference>
<feature type="transmembrane region" description="Helical" evidence="8">
    <location>
        <begin position="236"/>
        <end position="255"/>
    </location>
</feature>
<evidence type="ECO:0000256" key="5">
    <source>
        <dbReference type="ARBA" id="ARBA00022777"/>
    </source>
</evidence>
<dbReference type="PROSITE" id="PS50109">
    <property type="entry name" value="HIS_KIN"/>
    <property type="match status" value="1"/>
</dbReference>
<dbReference type="AlphaFoldDB" id="A0A0M4G9T4"/>
<protein>
    <recommendedName>
        <fullName evidence="2">histidine kinase</fullName>
        <ecNumber evidence="2">2.7.13.3</ecNumber>
    </recommendedName>
</protein>
<gene>
    <name evidence="10" type="ORF">AM592_11925</name>
</gene>
<evidence type="ECO:0000256" key="2">
    <source>
        <dbReference type="ARBA" id="ARBA00012438"/>
    </source>
</evidence>
<dbReference type="GO" id="GO:0046983">
    <property type="term" value="F:protein dimerization activity"/>
    <property type="evidence" value="ECO:0007669"/>
    <property type="project" value="InterPro"/>
</dbReference>
<dbReference type="PATRIC" id="fig|1441095.3.peg.2609"/>
<evidence type="ECO:0000256" key="8">
    <source>
        <dbReference type="SAM" id="Phobius"/>
    </source>
</evidence>
<keyword evidence="8" id="KW-0472">Membrane</keyword>
<keyword evidence="3" id="KW-0808">Transferase</keyword>
<keyword evidence="8" id="KW-1133">Transmembrane helix</keyword>
<reference evidence="10 11" key="2">
    <citation type="journal article" date="2016" name="Int. J. Syst. Evol. Microbiol.">
        <title>Bacillus gobiensis sp. nov., isolated from a soil sample.</title>
        <authorList>
            <person name="Liu B."/>
            <person name="Liu G.H."/>
            <person name="Cetin S."/>
            <person name="Schumann P."/>
            <person name="Pan Z.Z."/>
            <person name="Chen Q.Q."/>
        </authorList>
    </citation>
    <scope>NUCLEOTIDE SEQUENCE [LARGE SCALE GENOMIC DNA]</scope>
    <source>
        <strain evidence="10 11">FJAT-4402</strain>
    </source>
</reference>
<evidence type="ECO:0000256" key="1">
    <source>
        <dbReference type="ARBA" id="ARBA00000085"/>
    </source>
</evidence>
<dbReference type="OrthoDB" id="9781904at2"/>
<proteinExistence type="predicted"/>
<feature type="transmembrane region" description="Helical" evidence="8">
    <location>
        <begin position="334"/>
        <end position="356"/>
    </location>
</feature>
<dbReference type="EMBL" id="CP012600">
    <property type="protein sequence ID" value="ALC82208.1"/>
    <property type="molecule type" value="Genomic_DNA"/>
</dbReference>
<feature type="transmembrane region" description="Helical" evidence="8">
    <location>
        <begin position="7"/>
        <end position="28"/>
    </location>
</feature>
<dbReference type="GO" id="GO:0000155">
    <property type="term" value="F:phosphorelay sensor kinase activity"/>
    <property type="evidence" value="ECO:0007669"/>
    <property type="project" value="InterPro"/>
</dbReference>
<keyword evidence="7" id="KW-0902">Two-component regulatory system</keyword>
<evidence type="ECO:0000259" key="9">
    <source>
        <dbReference type="PROSITE" id="PS50109"/>
    </source>
</evidence>
<feature type="transmembrane region" description="Helical" evidence="8">
    <location>
        <begin position="267"/>
        <end position="289"/>
    </location>
</feature>
<keyword evidence="8" id="KW-0812">Transmembrane</keyword>
<dbReference type="Pfam" id="PF07730">
    <property type="entry name" value="HisKA_3"/>
    <property type="match status" value="1"/>
</dbReference>
<dbReference type="SUPFAM" id="SSF55874">
    <property type="entry name" value="ATPase domain of HSP90 chaperone/DNA topoisomerase II/histidine kinase"/>
    <property type="match status" value="1"/>
</dbReference>
<dbReference type="GO" id="GO:0005524">
    <property type="term" value="F:ATP binding"/>
    <property type="evidence" value="ECO:0007669"/>
    <property type="project" value="UniProtKB-KW"/>
</dbReference>
<dbReference type="InterPro" id="IPR005467">
    <property type="entry name" value="His_kinase_dom"/>
</dbReference>
<dbReference type="PANTHER" id="PTHR24421:SF60">
    <property type="entry name" value="SENSOR HISTIDINE KINASE COMP"/>
    <property type="match status" value="1"/>
</dbReference>
<keyword evidence="6" id="KW-0067">ATP-binding</keyword>
<reference evidence="11" key="1">
    <citation type="submission" date="2015-08" db="EMBL/GenBank/DDBJ databases">
        <title>Genome sequencing project for genomic taxonomy and phylogenomics of Bacillus-like bacteria.</title>
        <authorList>
            <person name="Liu B."/>
            <person name="Wang J."/>
            <person name="Zhu Y."/>
            <person name="Liu G."/>
            <person name="Chen Q."/>
            <person name="Chen Z."/>
            <person name="Lan J."/>
            <person name="Che J."/>
            <person name="Ge C."/>
            <person name="Shi H."/>
            <person name="Pan Z."/>
            <person name="Liu X."/>
        </authorList>
    </citation>
    <scope>NUCLEOTIDE SEQUENCE [LARGE SCALE GENOMIC DNA]</scope>
    <source>
        <strain evidence="11">FJAT-4402</strain>
    </source>
</reference>
<feature type="domain" description="Histidine kinase" evidence="9">
    <location>
        <begin position="574"/>
        <end position="766"/>
    </location>
</feature>
<dbReference type="InterPro" id="IPR003594">
    <property type="entry name" value="HATPase_dom"/>
</dbReference>
<dbReference type="Pfam" id="PF02518">
    <property type="entry name" value="HATPase_c"/>
    <property type="match status" value="1"/>
</dbReference>
<dbReference type="EC" id="2.7.13.3" evidence="2"/>
<name>A0A0M4G9T4_9BACI</name>
<feature type="transmembrane region" description="Helical" evidence="8">
    <location>
        <begin position="112"/>
        <end position="133"/>
    </location>
</feature>
<dbReference type="InterPro" id="IPR011712">
    <property type="entry name" value="Sig_transdc_His_kin_sub3_dim/P"/>
</dbReference>
<evidence type="ECO:0000256" key="7">
    <source>
        <dbReference type="ARBA" id="ARBA00023012"/>
    </source>
</evidence>
<dbReference type="GO" id="GO:0016020">
    <property type="term" value="C:membrane"/>
    <property type="evidence" value="ECO:0007669"/>
    <property type="project" value="InterPro"/>
</dbReference>
<dbReference type="Proteomes" id="UP000067625">
    <property type="component" value="Chromosome"/>
</dbReference>
<dbReference type="SUPFAM" id="SSF50156">
    <property type="entry name" value="PDZ domain-like"/>
    <property type="match status" value="1"/>
</dbReference>
<dbReference type="InterPro" id="IPR036890">
    <property type="entry name" value="HATPase_C_sf"/>
</dbReference>
<keyword evidence="4" id="KW-0547">Nucleotide-binding</keyword>
<organism evidence="10 11">
    <name type="scientific">Bacillus gobiensis</name>
    <dbReference type="NCBI Taxonomy" id="1441095"/>
    <lineage>
        <taxon>Bacteria</taxon>
        <taxon>Bacillati</taxon>
        <taxon>Bacillota</taxon>
        <taxon>Bacilli</taxon>
        <taxon>Bacillales</taxon>
        <taxon>Bacillaceae</taxon>
        <taxon>Bacillus</taxon>
    </lineage>
</organism>
<feature type="transmembrane region" description="Helical" evidence="8">
    <location>
        <begin position="145"/>
        <end position="164"/>
    </location>
</feature>
<feature type="transmembrane region" description="Helical" evidence="8">
    <location>
        <begin position="368"/>
        <end position="386"/>
    </location>
</feature>
<evidence type="ECO:0000256" key="6">
    <source>
        <dbReference type="ARBA" id="ARBA00022840"/>
    </source>
</evidence>
<dbReference type="InterPro" id="IPR036034">
    <property type="entry name" value="PDZ_sf"/>
</dbReference>
<evidence type="ECO:0000313" key="10">
    <source>
        <dbReference type="EMBL" id="ALC82208.1"/>
    </source>
</evidence>
<feature type="transmembrane region" description="Helical" evidence="8">
    <location>
        <begin position="301"/>
        <end position="322"/>
    </location>
</feature>
<feature type="transmembrane region" description="Helical" evidence="8">
    <location>
        <begin position="176"/>
        <end position="194"/>
    </location>
</feature>
<feature type="transmembrane region" description="Helical" evidence="8">
    <location>
        <begin position="206"/>
        <end position="224"/>
    </location>
</feature>
<dbReference type="InterPro" id="IPR050482">
    <property type="entry name" value="Sensor_HK_TwoCompSys"/>
</dbReference>
<dbReference type="RefSeq" id="WP_053603992.1">
    <property type="nucleotide sequence ID" value="NZ_CP012600.1"/>
</dbReference>
<comment type="catalytic activity">
    <reaction evidence="1">
        <text>ATP + protein L-histidine = ADP + protein N-phospho-L-histidine.</text>
        <dbReference type="EC" id="2.7.13.3"/>
    </reaction>
</comment>